<dbReference type="Pfam" id="PF08757">
    <property type="entry name" value="CotH"/>
    <property type="match status" value="1"/>
</dbReference>
<accession>A0A0D1BV85</accession>
<dbReference type="HOGENOM" id="CLU_474645_0_0_9"/>
<evidence type="ECO:0000256" key="1">
    <source>
        <dbReference type="SAM" id="Phobius"/>
    </source>
</evidence>
<dbReference type="InterPro" id="IPR013783">
    <property type="entry name" value="Ig-like_fold"/>
</dbReference>
<dbReference type="Proteomes" id="UP000032250">
    <property type="component" value="Unassembled WGS sequence"/>
</dbReference>
<keyword evidence="2" id="KW-0167">Capsid protein</keyword>
<gene>
    <name evidence="2" type="ORF">N495_08670</name>
</gene>
<keyword evidence="2" id="KW-0946">Virion</keyword>
<keyword evidence="1" id="KW-1133">Transmembrane helix</keyword>
<sequence length="565" mass="65714">MKKISRKNVIIIAISLIIVLIIVILLFVKNIIIVNKVEEKSIKNGGKVEYTVKDNKAIYEEDEDGVRKIYITVAKDNKKNMGNLYRYRFHNFLTQKGKPETKPKLNVQVEFDKPSPIMAGSDVNATIEPKGHATSRAAQKSYKIKLSKKAGKWKGQSVINLNKCPYDLTRIRAKLAFDLIKTIPDIFSMRTEFFQVYVKDLAGGSNEFVDQGLYTQIEQPNESYIKNHGLAQEGYLYKAEFFEFNRYADRIKNVTDPAYDKVEFSKILKCRGIEDHTRLIKMLDDVNNYDLNIDDVINKHFNRENYLTWLAINILTGNRDTTSQNFLLFSPVTSDKWYFIPWDYDGAFGFESQGDQKVEFAPWQMEPLSNYWGVKLHKRFLSNPKNLKDLTQKVEEISKYMSKDKIESLVSKYYNETNAIIKSQPDIQFLPSTQENYEKEIKRLPSIVEENKKKFYDSMNTPMPIFLGEPKVEGNEYRFNWDESFDFKGNSLTYNFTISKDPSFNNIVFKKDSIKSTFINVPNLEGGKYYWKVEICDSNGRKQVAFDSCYDGDAKYYGVKELEVK</sequence>
<name>A0A0D1BV85_CLOBO</name>
<dbReference type="PANTHER" id="PTHR40050:SF1">
    <property type="entry name" value="INNER SPORE COAT PROTEIN H"/>
    <property type="match status" value="1"/>
</dbReference>
<dbReference type="RefSeq" id="WP_003486178.1">
    <property type="nucleotide sequence ID" value="NZ_JXSU01000007.1"/>
</dbReference>
<evidence type="ECO:0000313" key="3">
    <source>
        <dbReference type="Proteomes" id="UP000032250"/>
    </source>
</evidence>
<organism evidence="2 3">
    <name type="scientific">Clostridium botulinum B2 450</name>
    <dbReference type="NCBI Taxonomy" id="1379739"/>
    <lineage>
        <taxon>Bacteria</taxon>
        <taxon>Bacillati</taxon>
        <taxon>Bacillota</taxon>
        <taxon>Clostridia</taxon>
        <taxon>Eubacteriales</taxon>
        <taxon>Clostridiaceae</taxon>
        <taxon>Clostridium</taxon>
    </lineage>
</organism>
<dbReference type="PANTHER" id="PTHR40050">
    <property type="entry name" value="INNER SPORE COAT PROTEIN H"/>
    <property type="match status" value="1"/>
</dbReference>
<proteinExistence type="predicted"/>
<dbReference type="AlphaFoldDB" id="A0A0D1BV85"/>
<feature type="transmembrane region" description="Helical" evidence="1">
    <location>
        <begin position="9"/>
        <end position="28"/>
    </location>
</feature>
<protein>
    <submittedName>
        <fullName evidence="2">Spore coat protein</fullName>
    </submittedName>
</protein>
<comment type="caution">
    <text evidence="2">The sequence shown here is derived from an EMBL/GenBank/DDBJ whole genome shotgun (WGS) entry which is preliminary data.</text>
</comment>
<dbReference type="EMBL" id="JXSU01000007">
    <property type="protein sequence ID" value="KIS23662.1"/>
    <property type="molecule type" value="Genomic_DNA"/>
</dbReference>
<dbReference type="InterPro" id="IPR014867">
    <property type="entry name" value="Spore_coat_CotH_CotH2/3/7"/>
</dbReference>
<dbReference type="Gene3D" id="2.60.40.10">
    <property type="entry name" value="Immunoglobulins"/>
    <property type="match status" value="1"/>
</dbReference>
<keyword evidence="1" id="KW-0472">Membrane</keyword>
<dbReference type="PATRIC" id="fig|1379739.3.peg.2085"/>
<dbReference type="OrthoDB" id="3235126at2"/>
<reference evidence="2 3" key="1">
    <citation type="submission" date="2014-06" db="EMBL/GenBank/DDBJ databases">
        <title>Genome characterization of distinct group I Clostridium botulinum lineages.</title>
        <authorList>
            <person name="Giordani F."/>
            <person name="Anselmo A."/>
            <person name="Fillo S."/>
            <person name="Palozzi A.M."/>
            <person name="Fortunato A."/>
            <person name="Gentile B."/>
            <person name="Ciammaruconi A."/>
            <person name="Anniballi F."/>
            <person name="De Medici D."/>
            <person name="Lista F."/>
        </authorList>
    </citation>
    <scope>NUCLEOTIDE SEQUENCE [LARGE SCALE GENOMIC DNA]</scope>
    <source>
        <strain evidence="2 3">B2 450</strain>
    </source>
</reference>
<evidence type="ECO:0000313" key="2">
    <source>
        <dbReference type="EMBL" id="KIS23662.1"/>
    </source>
</evidence>
<keyword evidence="1" id="KW-0812">Transmembrane</keyword>